<dbReference type="InterPro" id="IPR050484">
    <property type="entry name" value="Transf_Hexapept/Carb_Anhydrase"/>
</dbReference>
<dbReference type="InterPro" id="IPR001451">
    <property type="entry name" value="Hexapep"/>
</dbReference>
<protein>
    <recommendedName>
        <fullName evidence="3">Gamma carbonic anhydrase family protein</fullName>
    </recommendedName>
</protein>
<sequence>MIGGGERHGTSKARGRQMAKAFIHDTAVVLGEVVLCEDTSVWPTAVIRGDVERITIGARSNVQDGAVIHADPGKPTIVGEDCVIGHRAVVHGTVLEDGVLVGMGAVLLNGVRVGTGSIIAAGAVLTEGTQVPAGSLVVGIPGRVVRALDAEQRGKILENAARYVELAQRHRGGAVRRVRSD</sequence>
<evidence type="ECO:0000313" key="1">
    <source>
        <dbReference type="EMBL" id="BAH37983.1"/>
    </source>
</evidence>
<dbReference type="EMBL" id="AP009153">
    <property type="protein sequence ID" value="BAH37983.1"/>
    <property type="molecule type" value="Genomic_DNA"/>
</dbReference>
<evidence type="ECO:0008006" key="3">
    <source>
        <dbReference type="Google" id="ProtNLM"/>
    </source>
</evidence>
<gene>
    <name evidence="1" type="ordered locus">GAU_0941</name>
</gene>
<dbReference type="Pfam" id="PF14602">
    <property type="entry name" value="Hexapep_2"/>
    <property type="match status" value="2"/>
</dbReference>
<dbReference type="PANTHER" id="PTHR13061:SF29">
    <property type="entry name" value="GAMMA CARBONIC ANHYDRASE-LIKE 1, MITOCHONDRIAL-RELATED"/>
    <property type="match status" value="1"/>
</dbReference>
<dbReference type="SUPFAM" id="SSF51161">
    <property type="entry name" value="Trimeric LpxA-like enzymes"/>
    <property type="match status" value="1"/>
</dbReference>
<dbReference type="HOGENOM" id="CLU_064827_4_0_0"/>
<dbReference type="CDD" id="cd04645">
    <property type="entry name" value="LbH_gamma_CA_like"/>
    <property type="match status" value="1"/>
</dbReference>
<dbReference type="AlphaFoldDB" id="C1A6X3"/>
<dbReference type="Proteomes" id="UP000002209">
    <property type="component" value="Chromosome"/>
</dbReference>
<name>C1A6X3_GEMAT</name>
<dbReference type="PANTHER" id="PTHR13061">
    <property type="entry name" value="DYNACTIN SUBUNIT P25"/>
    <property type="match status" value="1"/>
</dbReference>
<keyword evidence="2" id="KW-1185">Reference proteome</keyword>
<evidence type="ECO:0000313" key="2">
    <source>
        <dbReference type="Proteomes" id="UP000002209"/>
    </source>
</evidence>
<dbReference type="KEGG" id="gau:GAU_0941"/>
<dbReference type="Gene3D" id="2.160.10.10">
    <property type="entry name" value="Hexapeptide repeat proteins"/>
    <property type="match status" value="1"/>
</dbReference>
<dbReference type="eggNOG" id="COG0663">
    <property type="taxonomic scope" value="Bacteria"/>
</dbReference>
<proteinExistence type="predicted"/>
<dbReference type="InterPro" id="IPR047324">
    <property type="entry name" value="LbH_gamma_CA-like"/>
</dbReference>
<accession>C1A6X3</accession>
<organism evidence="1 2">
    <name type="scientific">Gemmatimonas aurantiaca (strain DSM 14586 / JCM 11422 / NBRC 100505 / T-27)</name>
    <dbReference type="NCBI Taxonomy" id="379066"/>
    <lineage>
        <taxon>Bacteria</taxon>
        <taxon>Pseudomonadati</taxon>
        <taxon>Gemmatimonadota</taxon>
        <taxon>Gemmatimonadia</taxon>
        <taxon>Gemmatimonadales</taxon>
        <taxon>Gemmatimonadaceae</taxon>
        <taxon>Gemmatimonas</taxon>
    </lineage>
</organism>
<dbReference type="STRING" id="379066.GAU_0941"/>
<reference evidence="2" key="1">
    <citation type="submission" date="2006-03" db="EMBL/GenBank/DDBJ databases">
        <title>Complete genome sequence of Gemmatimonas aurantiaca T-27 that represents a novel phylum Gemmatimonadetes.</title>
        <authorList>
            <person name="Takasaki K."/>
            <person name="Ichikawa N."/>
            <person name="Miura H."/>
            <person name="Matsushita S."/>
            <person name="Watanabe Y."/>
            <person name="Oguchi A."/>
            <person name="Ankai A."/>
            <person name="Yashiro I."/>
            <person name="Takahashi M."/>
            <person name="Terui Y."/>
            <person name="Fukui S."/>
            <person name="Yokoyama H."/>
            <person name="Tanikawa S."/>
            <person name="Hanada S."/>
            <person name="Kamagata Y."/>
            <person name="Fujita N."/>
        </authorList>
    </citation>
    <scope>NUCLEOTIDE SEQUENCE [LARGE SCALE GENOMIC DNA]</scope>
    <source>
        <strain evidence="2">T-27 / DSM 14586 / JCM 11422 / NBRC 100505</strain>
    </source>
</reference>
<dbReference type="InterPro" id="IPR011004">
    <property type="entry name" value="Trimer_LpxA-like_sf"/>
</dbReference>